<proteinExistence type="predicted"/>
<accession>A0A0F9CR44</accession>
<organism evidence="1">
    <name type="scientific">marine sediment metagenome</name>
    <dbReference type="NCBI Taxonomy" id="412755"/>
    <lineage>
        <taxon>unclassified sequences</taxon>
        <taxon>metagenomes</taxon>
        <taxon>ecological metagenomes</taxon>
    </lineage>
</organism>
<name>A0A0F9CR44_9ZZZZ</name>
<reference evidence="1" key="1">
    <citation type="journal article" date="2015" name="Nature">
        <title>Complex archaea that bridge the gap between prokaryotes and eukaryotes.</title>
        <authorList>
            <person name="Spang A."/>
            <person name="Saw J.H."/>
            <person name="Jorgensen S.L."/>
            <person name="Zaremba-Niedzwiedzka K."/>
            <person name="Martijn J."/>
            <person name="Lind A.E."/>
            <person name="van Eijk R."/>
            <person name="Schleper C."/>
            <person name="Guy L."/>
            <person name="Ettema T.J."/>
        </authorList>
    </citation>
    <scope>NUCLEOTIDE SEQUENCE</scope>
</reference>
<dbReference type="EMBL" id="LAZR01045355">
    <property type="protein sequence ID" value="KKK99066.1"/>
    <property type="molecule type" value="Genomic_DNA"/>
</dbReference>
<sequence>MEQLSVAMDLSEVALDDAADKLRYIAPHITVSRHGQYEAQRLAKLKCWSWGVNDLLGGDEWSLTINGQTVGSVGV</sequence>
<comment type="caution">
    <text evidence="1">The sequence shown here is derived from an EMBL/GenBank/DDBJ whole genome shotgun (WGS) entry which is preliminary data.</text>
</comment>
<protein>
    <submittedName>
        <fullName evidence="1">Uncharacterized protein</fullName>
    </submittedName>
</protein>
<gene>
    <name evidence="1" type="ORF">LCGC14_2636470</name>
</gene>
<dbReference type="AlphaFoldDB" id="A0A0F9CR44"/>
<evidence type="ECO:0000313" key="1">
    <source>
        <dbReference type="EMBL" id="KKK99066.1"/>
    </source>
</evidence>